<proteinExistence type="predicted"/>
<accession>A0A484II83</accession>
<dbReference type="EMBL" id="LR216287">
    <property type="protein sequence ID" value="VFJ15375.1"/>
    <property type="molecule type" value="Genomic_DNA"/>
</dbReference>
<reference evidence="1 2" key="1">
    <citation type="submission" date="2019-02" db="EMBL/GenBank/DDBJ databases">
        <authorList>
            <person name="Lehtovirta-Morley E L."/>
        </authorList>
    </citation>
    <scope>NUCLEOTIDE SEQUENCE [LARGE SCALE GENOMIC DNA]</scope>
    <source>
        <strain evidence="1">NFRAN1</strain>
    </source>
</reference>
<evidence type="ECO:0000313" key="2">
    <source>
        <dbReference type="Proteomes" id="UP000294299"/>
    </source>
</evidence>
<gene>
    <name evidence="1" type="ORF">NFRAN_3057</name>
</gene>
<protein>
    <submittedName>
        <fullName evidence="1">Uncharacterized protein</fullName>
    </submittedName>
</protein>
<dbReference type="KEGG" id="nfn:NFRAN_3057"/>
<dbReference type="AlphaFoldDB" id="A0A484II83"/>
<sequence length="44" mass="5597">MVIIKFLFEIRRIYNHCRINIQRIKLNLIKQNYELYTYHKVMLI</sequence>
<name>A0A484II83_9ARCH</name>
<dbReference type="Proteomes" id="UP000294299">
    <property type="component" value="Chromosome NFRAN"/>
</dbReference>
<evidence type="ECO:0000313" key="1">
    <source>
        <dbReference type="EMBL" id="VFJ15375.1"/>
    </source>
</evidence>
<organism evidence="1 2">
    <name type="scientific">Candidatus Nitrosocosmicus franklandianus</name>
    <dbReference type="NCBI Taxonomy" id="1798806"/>
    <lineage>
        <taxon>Archaea</taxon>
        <taxon>Nitrososphaerota</taxon>
        <taxon>Nitrososphaeria</taxon>
        <taxon>Nitrososphaerales</taxon>
        <taxon>Nitrososphaeraceae</taxon>
        <taxon>Candidatus Nitrosocosmicus</taxon>
    </lineage>
</organism>
<keyword evidence="2" id="KW-1185">Reference proteome</keyword>